<evidence type="ECO:0000259" key="2">
    <source>
        <dbReference type="Pfam" id="PF26640"/>
    </source>
</evidence>
<protein>
    <submittedName>
        <fullName evidence="3">HET-domain-containing protein</fullName>
    </submittedName>
</protein>
<dbReference type="InParanoid" id="A0A5C3NYW2"/>
<accession>A0A5C3NYW2</accession>
<dbReference type="EMBL" id="ML211473">
    <property type="protein sequence ID" value="TFK82554.1"/>
    <property type="molecule type" value="Genomic_DNA"/>
</dbReference>
<dbReference type="PANTHER" id="PTHR10622">
    <property type="entry name" value="HET DOMAIN-CONTAINING PROTEIN"/>
    <property type="match status" value="1"/>
</dbReference>
<evidence type="ECO:0000313" key="3">
    <source>
        <dbReference type="EMBL" id="TFK82554.1"/>
    </source>
</evidence>
<evidence type="ECO:0000313" key="4">
    <source>
        <dbReference type="Proteomes" id="UP000308197"/>
    </source>
</evidence>
<dbReference type="InterPro" id="IPR058525">
    <property type="entry name" value="DUF8212"/>
</dbReference>
<dbReference type="InterPro" id="IPR010730">
    <property type="entry name" value="HET"/>
</dbReference>
<dbReference type="PANTHER" id="PTHR10622:SF10">
    <property type="entry name" value="HET DOMAIN-CONTAINING PROTEIN"/>
    <property type="match status" value="1"/>
</dbReference>
<dbReference type="STRING" id="1314778.A0A5C3NYW2"/>
<evidence type="ECO:0000259" key="1">
    <source>
        <dbReference type="Pfam" id="PF06985"/>
    </source>
</evidence>
<proteinExistence type="predicted"/>
<dbReference type="Pfam" id="PF26640">
    <property type="entry name" value="DUF8212"/>
    <property type="match status" value="1"/>
</dbReference>
<dbReference type="Proteomes" id="UP000308197">
    <property type="component" value="Unassembled WGS sequence"/>
</dbReference>
<reference evidence="3 4" key="1">
    <citation type="journal article" date="2019" name="Nat. Ecol. Evol.">
        <title>Megaphylogeny resolves global patterns of mushroom evolution.</title>
        <authorList>
            <person name="Varga T."/>
            <person name="Krizsan K."/>
            <person name="Foldi C."/>
            <person name="Dima B."/>
            <person name="Sanchez-Garcia M."/>
            <person name="Sanchez-Ramirez S."/>
            <person name="Szollosi G.J."/>
            <person name="Szarkandi J.G."/>
            <person name="Papp V."/>
            <person name="Albert L."/>
            <person name="Andreopoulos W."/>
            <person name="Angelini C."/>
            <person name="Antonin V."/>
            <person name="Barry K.W."/>
            <person name="Bougher N.L."/>
            <person name="Buchanan P."/>
            <person name="Buyck B."/>
            <person name="Bense V."/>
            <person name="Catcheside P."/>
            <person name="Chovatia M."/>
            <person name="Cooper J."/>
            <person name="Damon W."/>
            <person name="Desjardin D."/>
            <person name="Finy P."/>
            <person name="Geml J."/>
            <person name="Haridas S."/>
            <person name="Hughes K."/>
            <person name="Justo A."/>
            <person name="Karasinski D."/>
            <person name="Kautmanova I."/>
            <person name="Kiss B."/>
            <person name="Kocsube S."/>
            <person name="Kotiranta H."/>
            <person name="LaButti K.M."/>
            <person name="Lechner B.E."/>
            <person name="Liimatainen K."/>
            <person name="Lipzen A."/>
            <person name="Lukacs Z."/>
            <person name="Mihaltcheva S."/>
            <person name="Morgado L.N."/>
            <person name="Niskanen T."/>
            <person name="Noordeloos M.E."/>
            <person name="Ohm R.A."/>
            <person name="Ortiz-Santana B."/>
            <person name="Ovrebo C."/>
            <person name="Racz N."/>
            <person name="Riley R."/>
            <person name="Savchenko A."/>
            <person name="Shiryaev A."/>
            <person name="Soop K."/>
            <person name="Spirin V."/>
            <person name="Szebenyi C."/>
            <person name="Tomsovsky M."/>
            <person name="Tulloss R.E."/>
            <person name="Uehling J."/>
            <person name="Grigoriev I.V."/>
            <person name="Vagvolgyi C."/>
            <person name="Papp T."/>
            <person name="Martin F.M."/>
            <person name="Miettinen O."/>
            <person name="Hibbett D.S."/>
            <person name="Nagy L.G."/>
        </authorList>
    </citation>
    <scope>NUCLEOTIDE SEQUENCE [LARGE SCALE GENOMIC DNA]</scope>
    <source>
        <strain evidence="3 4">HHB13444</strain>
    </source>
</reference>
<feature type="domain" description="Heterokaryon incompatibility" evidence="1">
    <location>
        <begin position="24"/>
        <end position="161"/>
    </location>
</feature>
<dbReference type="AlphaFoldDB" id="A0A5C3NYW2"/>
<organism evidence="3 4">
    <name type="scientific">Polyporus arcularius HHB13444</name>
    <dbReference type="NCBI Taxonomy" id="1314778"/>
    <lineage>
        <taxon>Eukaryota</taxon>
        <taxon>Fungi</taxon>
        <taxon>Dikarya</taxon>
        <taxon>Basidiomycota</taxon>
        <taxon>Agaricomycotina</taxon>
        <taxon>Agaricomycetes</taxon>
        <taxon>Polyporales</taxon>
        <taxon>Polyporaceae</taxon>
        <taxon>Polyporus</taxon>
    </lineage>
</organism>
<sequence length="605" mass="69832">MWVLSTDRAELHFFASPEDIPDEYAILSHTWNNKPEDGPPEQSFQDVRRIQKKCARKGRNPRDFMSQKIRRCCELAEKHGYKWVWIDTCCIDKMSSAELSEAINSMFRYYALATICYGYLRDVDTVVFSRQEFEKDLDSQAEQYEELLESNWFRRGWTLQELIAPRFFVFLSLSWEIIGTKADLAELLQTHFDIPAAVLRLKVSYKEFSIAQRMSWFGLRQTTRPEDQAYCLLGLFEIHMPPLYGEGRNAFRRLQEEIMKQSADTTLFAWTGDLTDSPKECLFASSPADFTSSERLQTPVYTPPGQVPADTTRDRSTFGVRADTNDMTFAITPAGVRANIPIFTWRGRIYGDLDWSFPQGTRVFLRLEYDPDSQASSSRRLIYQVGQPRLVTAIDSVTNWAIFPPDERPSWKDVLIRHRPLVRRAPGHLPDSTTSRFTPAIPMQLTFDAPVRFPDACIRQFLTQSKSDSFEIRGAGLCSPWTDDSNLPTAYVFVEYGHSSIIKVGQCQQGRSPGKQRRPKATWATISEIYVHEEYEDMWEAEVSKASTNARHDCLQDHVSRWPNLRKRFTMDRGRFVAEVTLSFAPCPLNPKRTLVLDASYRRLP</sequence>
<feature type="domain" description="DUF8212" evidence="2">
    <location>
        <begin position="249"/>
        <end position="274"/>
    </location>
</feature>
<dbReference type="Pfam" id="PF06985">
    <property type="entry name" value="HET"/>
    <property type="match status" value="1"/>
</dbReference>
<keyword evidence="4" id="KW-1185">Reference proteome</keyword>
<name>A0A5C3NYW2_9APHY</name>
<gene>
    <name evidence="3" type="ORF">K466DRAFT_297804</name>
</gene>